<evidence type="ECO:0000259" key="19">
    <source>
        <dbReference type="PROSITE" id="PS51987"/>
    </source>
</evidence>
<feature type="binding site" evidence="13">
    <location>
        <position position="183"/>
    </location>
    <ligand>
        <name>ATP</name>
        <dbReference type="ChEBI" id="CHEBI:30616"/>
    </ligand>
</feature>
<evidence type="ECO:0000256" key="5">
    <source>
        <dbReference type="ARBA" id="ARBA00022490"/>
    </source>
</evidence>
<keyword evidence="6 17" id="KW-0436">Ligase</keyword>
<comment type="similarity">
    <text evidence="2 15 16">Belongs to the glutamine synthetase family.</text>
</comment>
<evidence type="ECO:0000259" key="18">
    <source>
        <dbReference type="PROSITE" id="PS51986"/>
    </source>
</evidence>
<dbReference type="PROSITE" id="PS00180">
    <property type="entry name" value="GLNA_1"/>
    <property type="match status" value="1"/>
</dbReference>
<dbReference type="FunFam" id="3.10.20.70:FF:000005">
    <property type="entry name" value="Glutamine synthetase"/>
    <property type="match status" value="1"/>
</dbReference>
<sequence>MAYTKEDIIRIVKEEDIEFIRMQFTDIFGQLKNVAITASQIEKAVNNQIMLDGSSIEGFVRINESDQYLYPDLDSFVVFPWRPQHGKVARLICDIYNPDGTPFIGDPRGVLKRVLKKAADMGYDTFNVGPEAEFFLFQTDEEGKPTTKTNDEAGYFDLGPLDHGEGTRREICMALEQMGFEIEASHHEVAQGQHEIDFKYAEALKTADNIMTFKLAVKTLAQKNGLHATFMPKPIYGINGSGMHTNMSLFKNGKNVFYDPDGEKGLSKEAYSFIAGLLAHVKGMCAVTNPLVNSYKRLVPGYEAPCYLAWSASNRSALIRIPASRGQSTRVELRSPDPACNPYLELAVLLAAGLDGIEKGMVPPAEITENIFQMDDDARAAAGIDSLPGSLEEAIKAMQADPMVLETLGGHVSENYIEGKAKEWDEYRTRVSSWEREKYIINY</sequence>
<dbReference type="SUPFAM" id="SSF55931">
    <property type="entry name" value="Glutamine synthetase/guanido kinase"/>
    <property type="match status" value="1"/>
</dbReference>
<evidence type="ECO:0000256" key="6">
    <source>
        <dbReference type="ARBA" id="ARBA00022598"/>
    </source>
</evidence>
<dbReference type="Proteomes" id="UP001204562">
    <property type="component" value="Unassembled WGS sequence"/>
</dbReference>
<dbReference type="InterPro" id="IPR008146">
    <property type="entry name" value="Gln_synth_cat_dom"/>
</dbReference>
<evidence type="ECO:0000256" key="16">
    <source>
        <dbReference type="RuleBase" id="RU000384"/>
    </source>
</evidence>
<dbReference type="Gene3D" id="3.10.20.70">
    <property type="entry name" value="Glutamine synthetase, N-terminal domain"/>
    <property type="match status" value="1"/>
</dbReference>
<gene>
    <name evidence="20" type="primary">glnA</name>
    <name evidence="20" type="ORF">NE579_10460</name>
</gene>
<evidence type="ECO:0000313" key="21">
    <source>
        <dbReference type="Proteomes" id="UP001204562"/>
    </source>
</evidence>
<keyword evidence="5" id="KW-0963">Cytoplasm</keyword>
<proteinExistence type="inferred from homology"/>
<evidence type="ECO:0000256" key="4">
    <source>
        <dbReference type="ARBA" id="ARBA00021364"/>
    </source>
</evidence>
<dbReference type="GO" id="GO:0005524">
    <property type="term" value="F:ATP binding"/>
    <property type="evidence" value="ECO:0007669"/>
    <property type="project" value="UniProtKB-KW"/>
</dbReference>
<keyword evidence="8 13" id="KW-0547">Nucleotide-binding</keyword>
<dbReference type="InterPro" id="IPR014746">
    <property type="entry name" value="Gln_synth/guanido_kin_cat_dom"/>
</dbReference>
<dbReference type="PANTHER" id="PTHR43785:SF12">
    <property type="entry name" value="TYPE-1 GLUTAMINE SYNTHETASE 2"/>
    <property type="match status" value="1"/>
</dbReference>
<feature type="binding site" evidence="14">
    <location>
        <position position="188"/>
    </location>
    <ligand>
        <name>Mg(2+)</name>
        <dbReference type="ChEBI" id="CHEBI:18420"/>
        <label>1</label>
    </ligand>
</feature>
<dbReference type="InterPro" id="IPR027303">
    <property type="entry name" value="Gln_synth_gly_rich_site"/>
</dbReference>
<dbReference type="PROSITE" id="PS51986">
    <property type="entry name" value="GS_BETA_GRASP"/>
    <property type="match status" value="1"/>
</dbReference>
<organism evidence="20 21">
    <name type="scientific">Intestinimonas massiliensis</name>
    <name type="common">ex Afouda et al. 2020</name>
    <dbReference type="NCBI Taxonomy" id="1673721"/>
    <lineage>
        <taxon>Bacteria</taxon>
        <taxon>Bacillati</taxon>
        <taxon>Bacillota</taxon>
        <taxon>Clostridia</taxon>
        <taxon>Eubacteriales</taxon>
        <taxon>Intestinimonas</taxon>
    </lineage>
</organism>
<evidence type="ECO:0000256" key="17">
    <source>
        <dbReference type="RuleBase" id="RU004356"/>
    </source>
</evidence>
<dbReference type="AlphaFoldDB" id="A0AAW5JM14"/>
<name>A0AAW5JM14_9FIRM</name>
<dbReference type="PROSITE" id="PS51987">
    <property type="entry name" value="GS_CATALYTIC"/>
    <property type="match status" value="1"/>
</dbReference>
<keyword evidence="9 13" id="KW-0067">ATP-binding</keyword>
<accession>A0AAW5JM14</accession>
<feature type="binding site" evidence="14">
    <location>
        <position position="133"/>
    </location>
    <ligand>
        <name>Mg(2+)</name>
        <dbReference type="ChEBI" id="CHEBI:18420"/>
        <label>1</label>
    </ligand>
</feature>
<comment type="cofactor">
    <cofactor evidence="14">
        <name>Mg(2+)</name>
        <dbReference type="ChEBI" id="CHEBI:18420"/>
    </cofactor>
    <text evidence="14">Binds 2 Mg(2+) ions per subunit.</text>
</comment>
<evidence type="ECO:0000256" key="12">
    <source>
        <dbReference type="PIRSR" id="PIRSR604809-1"/>
    </source>
</evidence>
<dbReference type="GO" id="GO:0005737">
    <property type="term" value="C:cytoplasm"/>
    <property type="evidence" value="ECO:0007669"/>
    <property type="project" value="UniProtKB-SubCell"/>
</dbReference>
<dbReference type="Pfam" id="PF00120">
    <property type="entry name" value="Gln-synt_C"/>
    <property type="match status" value="1"/>
</dbReference>
<dbReference type="SUPFAM" id="SSF54368">
    <property type="entry name" value="Glutamine synthetase, N-terminal domain"/>
    <property type="match status" value="1"/>
</dbReference>
<evidence type="ECO:0000256" key="1">
    <source>
        <dbReference type="ARBA" id="ARBA00004496"/>
    </source>
</evidence>
<comment type="subcellular location">
    <subcellularLocation>
        <location evidence="1">Cytoplasm</location>
    </subcellularLocation>
</comment>
<dbReference type="FunFam" id="3.30.590.10:FF:000003">
    <property type="entry name" value="Glutamine synthetase 2"/>
    <property type="match status" value="1"/>
</dbReference>
<dbReference type="InterPro" id="IPR008147">
    <property type="entry name" value="Gln_synt_N"/>
</dbReference>
<feature type="binding site" evidence="12">
    <location>
        <position position="297"/>
    </location>
    <ligand>
        <name>L-glutamate</name>
        <dbReference type="ChEBI" id="CHEBI:29985"/>
    </ligand>
</feature>
<dbReference type="NCBIfam" id="TIGR00653">
    <property type="entry name" value="GlnA"/>
    <property type="match status" value="1"/>
</dbReference>
<evidence type="ECO:0000256" key="10">
    <source>
        <dbReference type="ARBA" id="ARBA00022842"/>
    </source>
</evidence>
<dbReference type="GO" id="GO:0006542">
    <property type="term" value="P:glutamine biosynthetic process"/>
    <property type="evidence" value="ECO:0007669"/>
    <property type="project" value="InterPro"/>
</dbReference>
<dbReference type="EMBL" id="JANFYS010000021">
    <property type="protein sequence ID" value="MCQ4770882.1"/>
    <property type="molecule type" value="Genomic_DNA"/>
</dbReference>
<dbReference type="InterPro" id="IPR027302">
    <property type="entry name" value="Gln_synth_N_conserv_site"/>
</dbReference>
<feature type="binding site" evidence="12">
    <location>
        <position position="334"/>
    </location>
    <ligand>
        <name>L-glutamate</name>
        <dbReference type="ChEBI" id="CHEBI:29985"/>
    </ligand>
</feature>
<evidence type="ECO:0000256" key="2">
    <source>
        <dbReference type="ARBA" id="ARBA00009897"/>
    </source>
</evidence>
<feature type="binding site" evidence="14">
    <location>
        <position position="195"/>
    </location>
    <ligand>
        <name>Mg(2+)</name>
        <dbReference type="ChEBI" id="CHEBI:18420"/>
        <label>1</label>
    </ligand>
</feature>
<keyword evidence="10 14" id="KW-0460">Magnesium</keyword>
<comment type="catalytic activity">
    <reaction evidence="11 17">
        <text>L-glutamate + NH4(+) + ATP = L-glutamine + ADP + phosphate + H(+)</text>
        <dbReference type="Rhea" id="RHEA:16169"/>
        <dbReference type="ChEBI" id="CHEBI:15378"/>
        <dbReference type="ChEBI" id="CHEBI:28938"/>
        <dbReference type="ChEBI" id="CHEBI:29985"/>
        <dbReference type="ChEBI" id="CHEBI:30616"/>
        <dbReference type="ChEBI" id="CHEBI:43474"/>
        <dbReference type="ChEBI" id="CHEBI:58359"/>
        <dbReference type="ChEBI" id="CHEBI:456216"/>
        <dbReference type="EC" id="6.3.1.2"/>
    </reaction>
</comment>
<comment type="caution">
    <text evidence="20">The sequence shown here is derived from an EMBL/GenBank/DDBJ whole genome shotgun (WGS) entry which is preliminary data.</text>
</comment>
<dbReference type="Gene3D" id="3.30.590.10">
    <property type="entry name" value="Glutamine synthetase/guanido kinase, catalytic domain"/>
    <property type="match status" value="1"/>
</dbReference>
<feature type="binding site" evidence="12">
    <location>
        <position position="303"/>
    </location>
    <ligand>
        <name>L-glutamate</name>
        <dbReference type="ChEBI" id="CHEBI:29985"/>
    </ligand>
</feature>
<feature type="binding site" evidence="14">
    <location>
        <position position="332"/>
    </location>
    <ligand>
        <name>Mg(2+)</name>
        <dbReference type="ChEBI" id="CHEBI:18420"/>
        <label>1</label>
    </ligand>
</feature>
<protein>
    <recommendedName>
        <fullName evidence="4 17">Glutamine synthetase</fullName>
        <ecNumber evidence="3 17">6.3.1.2</ecNumber>
    </recommendedName>
</protein>
<feature type="binding site" evidence="13">
    <location>
        <begin position="198"/>
        <end position="200"/>
    </location>
    <ligand>
        <name>ATP</name>
        <dbReference type="ChEBI" id="CHEBI:30616"/>
    </ligand>
</feature>
<reference evidence="20" key="1">
    <citation type="submission" date="2022-06" db="EMBL/GenBank/DDBJ databases">
        <title>Isolation of gut microbiota from human fecal samples.</title>
        <authorList>
            <person name="Pamer E.G."/>
            <person name="Barat B."/>
            <person name="Waligurski E."/>
            <person name="Medina S."/>
            <person name="Paddock L."/>
            <person name="Mostad J."/>
        </authorList>
    </citation>
    <scope>NUCLEOTIDE SEQUENCE</scope>
    <source>
        <strain evidence="20">DFI.9.91</strain>
    </source>
</reference>
<feature type="binding site" evidence="14">
    <location>
        <position position="244"/>
    </location>
    <ligand>
        <name>Mg(2+)</name>
        <dbReference type="ChEBI" id="CHEBI:18420"/>
        <label>1</label>
    </ligand>
</feature>
<dbReference type="SMART" id="SM01230">
    <property type="entry name" value="Gln-synt_C"/>
    <property type="match status" value="1"/>
</dbReference>
<feature type="binding site" evidence="14">
    <location>
        <position position="131"/>
    </location>
    <ligand>
        <name>Mg(2+)</name>
        <dbReference type="ChEBI" id="CHEBI:18420"/>
        <label>1</label>
    </ligand>
</feature>
<feature type="binding site" evidence="13">
    <location>
        <position position="315"/>
    </location>
    <ligand>
        <name>ATP</name>
        <dbReference type="ChEBI" id="CHEBI:30616"/>
    </ligand>
</feature>
<dbReference type="Pfam" id="PF03951">
    <property type="entry name" value="Gln-synt_N"/>
    <property type="match status" value="1"/>
</dbReference>
<dbReference type="InterPro" id="IPR036651">
    <property type="entry name" value="Gln_synt_N_sf"/>
</dbReference>
<dbReference type="GO" id="GO:0046872">
    <property type="term" value="F:metal ion binding"/>
    <property type="evidence" value="ECO:0007669"/>
    <property type="project" value="UniProtKB-KW"/>
</dbReference>
<dbReference type="PANTHER" id="PTHR43785">
    <property type="entry name" value="GAMMA-GLUTAMYLPUTRESCINE SYNTHETASE"/>
    <property type="match status" value="1"/>
</dbReference>
<feature type="binding site" evidence="12">
    <location>
        <position position="315"/>
    </location>
    <ligand>
        <name>L-glutamate</name>
        <dbReference type="ChEBI" id="CHEBI:29985"/>
    </ligand>
</feature>
<dbReference type="PROSITE" id="PS00181">
    <property type="entry name" value="GLNA_ATP"/>
    <property type="match status" value="1"/>
</dbReference>
<dbReference type="InterPro" id="IPR004809">
    <property type="entry name" value="Gln_synth_I"/>
</dbReference>
<dbReference type="RefSeq" id="WP_256304214.1">
    <property type="nucleotide sequence ID" value="NZ_JANFYS010000021.1"/>
</dbReference>
<evidence type="ECO:0000256" key="3">
    <source>
        <dbReference type="ARBA" id="ARBA00012937"/>
    </source>
</evidence>
<keyword evidence="7 14" id="KW-0479">Metal-binding</keyword>
<feature type="binding site" evidence="12">
    <location>
        <begin position="239"/>
        <end position="240"/>
    </location>
    <ligand>
        <name>L-glutamate</name>
        <dbReference type="ChEBI" id="CHEBI:29985"/>
    </ligand>
</feature>
<evidence type="ECO:0000256" key="14">
    <source>
        <dbReference type="PIRSR" id="PIRSR604809-3"/>
    </source>
</evidence>
<feature type="domain" description="GS beta-grasp" evidence="18">
    <location>
        <begin position="15"/>
        <end position="100"/>
    </location>
</feature>
<evidence type="ECO:0000256" key="8">
    <source>
        <dbReference type="ARBA" id="ARBA00022741"/>
    </source>
</evidence>
<evidence type="ECO:0000256" key="11">
    <source>
        <dbReference type="ARBA" id="ARBA00049436"/>
    </source>
</evidence>
<dbReference type="GO" id="GO:0004356">
    <property type="term" value="F:glutamine synthetase activity"/>
    <property type="evidence" value="ECO:0007669"/>
    <property type="project" value="UniProtKB-EC"/>
</dbReference>
<evidence type="ECO:0000256" key="13">
    <source>
        <dbReference type="PIRSR" id="PIRSR604809-2"/>
    </source>
</evidence>
<evidence type="ECO:0000256" key="15">
    <source>
        <dbReference type="PROSITE-ProRule" id="PRU01330"/>
    </source>
</evidence>
<dbReference type="EC" id="6.3.1.2" evidence="3 17"/>
<evidence type="ECO:0000256" key="7">
    <source>
        <dbReference type="ARBA" id="ARBA00022723"/>
    </source>
</evidence>
<evidence type="ECO:0000313" key="20">
    <source>
        <dbReference type="EMBL" id="MCQ4770882.1"/>
    </source>
</evidence>
<evidence type="ECO:0000256" key="9">
    <source>
        <dbReference type="ARBA" id="ARBA00022840"/>
    </source>
</evidence>
<feature type="domain" description="GS catalytic" evidence="19">
    <location>
        <begin position="107"/>
        <end position="443"/>
    </location>
</feature>